<evidence type="ECO:0000313" key="2">
    <source>
        <dbReference type="EMBL" id="QQX76534.1"/>
    </source>
</evidence>
<dbReference type="Proteomes" id="UP000629420">
    <property type="component" value="Chromosome"/>
</dbReference>
<proteinExistence type="predicted"/>
<organism evidence="2 3">
    <name type="scientific">Aequorivita iocasae</name>
    <dbReference type="NCBI Taxonomy" id="2803865"/>
    <lineage>
        <taxon>Bacteria</taxon>
        <taxon>Pseudomonadati</taxon>
        <taxon>Bacteroidota</taxon>
        <taxon>Flavobacteriia</taxon>
        <taxon>Flavobacteriales</taxon>
        <taxon>Flavobacteriaceae</taxon>
        <taxon>Aequorivita</taxon>
    </lineage>
</organism>
<evidence type="ECO:0008006" key="4">
    <source>
        <dbReference type="Google" id="ProtNLM"/>
    </source>
</evidence>
<name>A0ABX7DUU9_9FLAO</name>
<keyword evidence="3" id="KW-1185">Reference proteome</keyword>
<reference evidence="2 3" key="1">
    <citation type="submission" date="2021-01" db="EMBL/GenBank/DDBJ databases">
        <title>Aequorivita sp. strain KX20305, a bacterium isolated from the sediment collected at a cold seep field in South China Sea.</title>
        <authorList>
            <person name="Zhang H."/>
            <person name="Li C."/>
        </authorList>
    </citation>
    <scope>NUCLEOTIDE SEQUENCE [LARGE SCALE GENOMIC DNA]</scope>
    <source>
        <strain evidence="2 3">KX20305</strain>
    </source>
</reference>
<evidence type="ECO:0000313" key="3">
    <source>
        <dbReference type="Proteomes" id="UP000629420"/>
    </source>
</evidence>
<dbReference type="RefSeq" id="WP_202336338.1">
    <property type="nucleotide sequence ID" value="NZ_CP068439.1"/>
</dbReference>
<sequence length="146" mass="16660">MESANIKQILEAYFEGETTLAEEKLLENYFNNEKISGDLLQYQPLFAGLKAAKAEQSTRAFNLPETSKQKIIKTWWYGVAAMLVVAFGVGTFFFSQPQYSQEEKEALAAFEKSKQAMLLLSENLNKGTQQLTHVSQFEKTKDRIFE</sequence>
<accession>A0ABX7DUU9</accession>
<dbReference type="EMBL" id="CP068439">
    <property type="protein sequence ID" value="QQX76534.1"/>
    <property type="molecule type" value="Genomic_DNA"/>
</dbReference>
<keyword evidence="1" id="KW-0472">Membrane</keyword>
<feature type="transmembrane region" description="Helical" evidence="1">
    <location>
        <begin position="75"/>
        <end position="94"/>
    </location>
</feature>
<evidence type="ECO:0000256" key="1">
    <source>
        <dbReference type="SAM" id="Phobius"/>
    </source>
</evidence>
<protein>
    <recommendedName>
        <fullName evidence="4">Anti-sigma factor</fullName>
    </recommendedName>
</protein>
<gene>
    <name evidence="2" type="ORF">JK629_14595</name>
</gene>
<keyword evidence="1" id="KW-0812">Transmembrane</keyword>
<keyword evidence="1" id="KW-1133">Transmembrane helix</keyword>